<dbReference type="NCBIfam" id="TIGR01230">
    <property type="entry name" value="agmatinase"/>
    <property type="match status" value="1"/>
</dbReference>
<reference evidence="5 6" key="1">
    <citation type="submission" date="2016-03" db="EMBL/GenBank/DDBJ databases">
        <title>Chemosynthetic sulphur-oxidizing symbionts of marine invertebrate animals are capable of nitrogen fixation.</title>
        <authorList>
            <person name="Petersen J.M."/>
            <person name="Kemper A."/>
            <person name="Gruber-Vodicka H."/>
            <person name="Cardini U."/>
            <person name="Geest Mvander."/>
            <person name="Kleiner M."/>
            <person name="Bulgheresi S."/>
            <person name="Fussmann M."/>
            <person name="Herbold C."/>
            <person name="Seah B.K.B."/>
            <person name="Antony C.Paul."/>
            <person name="Liu D."/>
            <person name="Belitz A."/>
            <person name="Weber M."/>
        </authorList>
    </citation>
    <scope>NUCLEOTIDE SEQUENCE [LARGE SCALE GENOMIC DNA]</scope>
    <source>
        <strain evidence="5">G_D</strain>
    </source>
</reference>
<accession>A0A1E2URA4</accession>
<dbReference type="PANTHER" id="PTHR11358">
    <property type="entry name" value="ARGINASE/AGMATINASE"/>
    <property type="match status" value="1"/>
</dbReference>
<comment type="cofactor">
    <cofactor evidence="4">
        <name>Mn(2+)</name>
        <dbReference type="ChEBI" id="CHEBI:29035"/>
    </cofactor>
    <text evidence="4">Binds 2 manganese ions per subunit.</text>
</comment>
<name>A0A1E2URA4_9GAMM</name>
<dbReference type="Pfam" id="PF00491">
    <property type="entry name" value="Arginase"/>
    <property type="match status" value="1"/>
</dbReference>
<dbReference type="RefSeq" id="WP_069005042.1">
    <property type="nucleotide sequence ID" value="NZ_LVJX01000007.1"/>
</dbReference>
<dbReference type="GO" id="GO:0008783">
    <property type="term" value="F:agmatinase activity"/>
    <property type="evidence" value="ECO:0007669"/>
    <property type="project" value="TreeGrafter"/>
</dbReference>
<comment type="similarity">
    <text evidence="1">Belongs to the arginase family. Agmatinase subfamily.</text>
</comment>
<evidence type="ECO:0000313" key="6">
    <source>
        <dbReference type="Proteomes" id="UP000094849"/>
    </source>
</evidence>
<dbReference type="Proteomes" id="UP000094849">
    <property type="component" value="Unassembled WGS sequence"/>
</dbReference>
<keyword evidence="6" id="KW-1185">Reference proteome</keyword>
<proteinExistence type="inferred from homology"/>
<feature type="binding site" evidence="4">
    <location>
        <position position="210"/>
    </location>
    <ligand>
        <name>Mn(2+)</name>
        <dbReference type="ChEBI" id="CHEBI:29035"/>
        <label>1</label>
    </ligand>
</feature>
<dbReference type="PIRSF" id="PIRSF036979">
    <property type="entry name" value="Arginase"/>
    <property type="match status" value="1"/>
</dbReference>
<keyword evidence="3" id="KW-0378">Hydrolase</keyword>
<dbReference type="GO" id="GO:0046872">
    <property type="term" value="F:metal ion binding"/>
    <property type="evidence" value="ECO:0007669"/>
    <property type="project" value="UniProtKB-KW"/>
</dbReference>
<feature type="binding site" evidence="4">
    <location>
        <position position="212"/>
    </location>
    <ligand>
        <name>Mn(2+)</name>
        <dbReference type="ChEBI" id="CHEBI:29035"/>
        <label>1</label>
    </ligand>
</feature>
<feature type="binding site" evidence="4">
    <location>
        <position position="125"/>
    </location>
    <ligand>
        <name>Mn(2+)</name>
        <dbReference type="ChEBI" id="CHEBI:29035"/>
        <label>1</label>
    </ligand>
</feature>
<dbReference type="SUPFAM" id="SSF52768">
    <property type="entry name" value="Arginase/deacetylase"/>
    <property type="match status" value="1"/>
</dbReference>
<dbReference type="AlphaFoldDB" id="A0A1E2URA4"/>
<dbReference type="InterPro" id="IPR006035">
    <property type="entry name" value="Ureohydrolase"/>
</dbReference>
<dbReference type="PROSITE" id="PS51409">
    <property type="entry name" value="ARGINASE_2"/>
    <property type="match status" value="1"/>
</dbReference>
<evidence type="ECO:0000256" key="1">
    <source>
        <dbReference type="ARBA" id="ARBA00009227"/>
    </source>
</evidence>
<dbReference type="OrthoDB" id="9789727at2"/>
<organism evidence="5 6">
    <name type="scientific">Candidatus Thiodiazotropha endoloripes</name>
    <dbReference type="NCBI Taxonomy" id="1818881"/>
    <lineage>
        <taxon>Bacteria</taxon>
        <taxon>Pseudomonadati</taxon>
        <taxon>Pseudomonadota</taxon>
        <taxon>Gammaproteobacteria</taxon>
        <taxon>Chromatiales</taxon>
        <taxon>Sedimenticolaceae</taxon>
        <taxon>Candidatus Thiodiazotropha</taxon>
    </lineage>
</organism>
<protein>
    <submittedName>
        <fullName evidence="5">Agmatinase</fullName>
    </submittedName>
</protein>
<evidence type="ECO:0000256" key="2">
    <source>
        <dbReference type="ARBA" id="ARBA00022723"/>
    </source>
</evidence>
<dbReference type="InterPro" id="IPR005925">
    <property type="entry name" value="Agmatinase-rel"/>
</dbReference>
<dbReference type="EMBL" id="LVJZ01000003">
    <property type="protein sequence ID" value="ODB97269.1"/>
    <property type="molecule type" value="Genomic_DNA"/>
</dbReference>
<feature type="binding site" evidence="4">
    <location>
        <position position="127"/>
    </location>
    <ligand>
        <name>Mn(2+)</name>
        <dbReference type="ChEBI" id="CHEBI:29035"/>
        <label>1</label>
    </ligand>
</feature>
<sequence length="302" mass="33287">MKYLDLPNAPVESADILILPVPYERTVTYQGGTGQGPAAILDASSQLEFYEEDAGWCPSRHLKSTVLPSVCLDAATESEFHQQLFQTVQELPRENLLIALGGEHSITPELVYARMPEGGTIVQIDAHADLRPSYHGSVYNHACPMYRLWQKGYSLLQIGIRSLHESEAELIDKQSRITSYFDRQLLQSEVWQELLERLASLQGPVWLTIDLDGFDPGLISGVGTPQPGGLGWHQGVTILQTLLSNPSVELAGMDIVELVPEANRVSDMLAAKLLQKGISFWGISRGFNQHPETGSQIGVVDE</sequence>
<dbReference type="GO" id="GO:0033389">
    <property type="term" value="P:putrescine biosynthetic process from arginine, via agmatine"/>
    <property type="evidence" value="ECO:0007669"/>
    <property type="project" value="TreeGrafter"/>
</dbReference>
<dbReference type="InterPro" id="IPR023696">
    <property type="entry name" value="Ureohydrolase_dom_sf"/>
</dbReference>
<dbReference type="STRING" id="1818881.A3196_11170"/>
<evidence type="ECO:0000256" key="4">
    <source>
        <dbReference type="PIRSR" id="PIRSR036979-1"/>
    </source>
</evidence>
<evidence type="ECO:0000313" key="5">
    <source>
        <dbReference type="EMBL" id="ODB97269.1"/>
    </source>
</evidence>
<feature type="binding site" evidence="4">
    <location>
        <position position="129"/>
    </location>
    <ligand>
        <name>Mn(2+)</name>
        <dbReference type="ChEBI" id="CHEBI:29035"/>
        <label>1</label>
    </ligand>
</feature>
<comment type="caution">
    <text evidence="5">The sequence shown here is derived from an EMBL/GenBank/DDBJ whole genome shotgun (WGS) entry which is preliminary data.</text>
</comment>
<keyword evidence="4" id="KW-0464">Manganese</keyword>
<gene>
    <name evidence="5" type="ORF">A3196_11170</name>
</gene>
<keyword evidence="2 4" id="KW-0479">Metal-binding</keyword>
<dbReference type="PANTHER" id="PTHR11358:SF26">
    <property type="entry name" value="GUANIDINO ACID HYDROLASE, MITOCHONDRIAL"/>
    <property type="match status" value="1"/>
</dbReference>
<feature type="binding site" evidence="4">
    <location>
        <position position="104"/>
    </location>
    <ligand>
        <name>Mn(2+)</name>
        <dbReference type="ChEBI" id="CHEBI:29035"/>
        <label>1</label>
    </ligand>
</feature>
<evidence type="ECO:0000256" key="3">
    <source>
        <dbReference type="ARBA" id="ARBA00022801"/>
    </source>
</evidence>
<dbReference type="Gene3D" id="3.40.800.10">
    <property type="entry name" value="Ureohydrolase domain"/>
    <property type="match status" value="1"/>
</dbReference>